<dbReference type="EMBL" id="BGPR01024728">
    <property type="protein sequence ID" value="GBN93026.1"/>
    <property type="molecule type" value="Genomic_DNA"/>
</dbReference>
<dbReference type="AlphaFoldDB" id="A0A4Y2SZG4"/>
<dbReference type="Gene3D" id="3.30.420.10">
    <property type="entry name" value="Ribonuclease H-like superfamily/Ribonuclease H"/>
    <property type="match status" value="1"/>
</dbReference>
<dbReference type="OrthoDB" id="9996331at2759"/>
<evidence type="ECO:0000313" key="2">
    <source>
        <dbReference type="EMBL" id="GBN93043.1"/>
    </source>
</evidence>
<protein>
    <recommendedName>
        <fullName evidence="4">Tc1-like transposase DDE domain-containing protein</fullName>
    </recommendedName>
</protein>
<accession>A0A4Y2SZG4</accession>
<evidence type="ECO:0000313" key="1">
    <source>
        <dbReference type="EMBL" id="GBN93026.1"/>
    </source>
</evidence>
<dbReference type="Proteomes" id="UP000499080">
    <property type="component" value="Unassembled WGS sequence"/>
</dbReference>
<name>A0A4Y2SZG4_ARAVE</name>
<organism evidence="2 3">
    <name type="scientific">Araneus ventricosus</name>
    <name type="common">Orbweaver spider</name>
    <name type="synonym">Epeira ventricosa</name>
    <dbReference type="NCBI Taxonomy" id="182803"/>
    <lineage>
        <taxon>Eukaryota</taxon>
        <taxon>Metazoa</taxon>
        <taxon>Ecdysozoa</taxon>
        <taxon>Arthropoda</taxon>
        <taxon>Chelicerata</taxon>
        <taxon>Arachnida</taxon>
        <taxon>Araneae</taxon>
        <taxon>Araneomorphae</taxon>
        <taxon>Entelegynae</taxon>
        <taxon>Araneoidea</taxon>
        <taxon>Araneidae</taxon>
        <taxon>Araneus</taxon>
    </lineage>
</organism>
<reference evidence="2 3" key="1">
    <citation type="journal article" date="2019" name="Sci. Rep.">
        <title>Orb-weaving spider Araneus ventricosus genome elucidates the spidroin gene catalogue.</title>
        <authorList>
            <person name="Kono N."/>
            <person name="Nakamura H."/>
            <person name="Ohtoshi R."/>
            <person name="Moran D.A.P."/>
            <person name="Shinohara A."/>
            <person name="Yoshida Y."/>
            <person name="Fujiwara M."/>
            <person name="Mori M."/>
            <person name="Tomita M."/>
            <person name="Arakawa K."/>
        </authorList>
    </citation>
    <scope>NUCLEOTIDE SEQUENCE [LARGE SCALE GENOMIC DNA]</scope>
</reference>
<comment type="caution">
    <text evidence="2">The sequence shown here is derived from an EMBL/GenBank/DDBJ whole genome shotgun (WGS) entry which is preliminary data.</text>
</comment>
<sequence length="98" mass="11871">MFILTFWMIRCCQHLHDEYTLATPIFQDEKLTCTVHRAGRICNWFDEQSHTLLHLDWPAKSFDLNPIENLCDMLEQRVKRQNQHPRNLVDLRYQILSE</sequence>
<keyword evidence="3" id="KW-1185">Reference proteome</keyword>
<proteinExistence type="predicted"/>
<gene>
    <name evidence="1" type="ORF">AVEN_237507_1</name>
    <name evidence="2" type="ORF">AVEN_263522_1</name>
</gene>
<evidence type="ECO:0008006" key="4">
    <source>
        <dbReference type="Google" id="ProtNLM"/>
    </source>
</evidence>
<dbReference type="InterPro" id="IPR036397">
    <property type="entry name" value="RNaseH_sf"/>
</dbReference>
<evidence type="ECO:0000313" key="3">
    <source>
        <dbReference type="Proteomes" id="UP000499080"/>
    </source>
</evidence>
<dbReference type="EMBL" id="BGPR01024741">
    <property type="protein sequence ID" value="GBN93043.1"/>
    <property type="molecule type" value="Genomic_DNA"/>
</dbReference>
<dbReference type="GO" id="GO:0003676">
    <property type="term" value="F:nucleic acid binding"/>
    <property type="evidence" value="ECO:0007669"/>
    <property type="project" value="InterPro"/>
</dbReference>